<dbReference type="SUPFAM" id="SSF46966">
    <property type="entry name" value="Spectrin repeat"/>
    <property type="match status" value="1"/>
</dbReference>
<dbReference type="Pfam" id="PF00621">
    <property type="entry name" value="RhoGEF"/>
    <property type="match status" value="1"/>
</dbReference>
<dbReference type="Gene3D" id="2.30.29.30">
    <property type="entry name" value="Pleckstrin-homology domain (PH domain)/Phosphotyrosine-binding domain (PTB)"/>
    <property type="match status" value="1"/>
</dbReference>
<evidence type="ECO:0000313" key="11">
    <source>
        <dbReference type="EMBL" id="KAK6617982.1"/>
    </source>
</evidence>
<evidence type="ECO:0008006" key="13">
    <source>
        <dbReference type="Google" id="ProtNLM"/>
    </source>
</evidence>
<feature type="domain" description="CRAL-TRIO" evidence="10">
    <location>
        <begin position="163"/>
        <end position="255"/>
    </location>
</feature>
<dbReference type="SMART" id="SM00516">
    <property type="entry name" value="SEC14"/>
    <property type="match status" value="1"/>
</dbReference>
<evidence type="ECO:0000313" key="12">
    <source>
        <dbReference type="Proteomes" id="UP001359485"/>
    </source>
</evidence>
<dbReference type="InterPro" id="IPR011993">
    <property type="entry name" value="PH-like_dom_sf"/>
</dbReference>
<dbReference type="Proteomes" id="UP001359485">
    <property type="component" value="Unassembled WGS sequence"/>
</dbReference>
<dbReference type="Gene3D" id="1.20.900.10">
    <property type="entry name" value="Dbl homology (DH) domain"/>
    <property type="match status" value="1"/>
</dbReference>
<dbReference type="InterPro" id="IPR035899">
    <property type="entry name" value="DBL_dom_sf"/>
</dbReference>
<dbReference type="PROSITE" id="PS50003">
    <property type="entry name" value="PH_DOMAIN"/>
    <property type="match status" value="1"/>
</dbReference>
<evidence type="ECO:0000259" key="7">
    <source>
        <dbReference type="PROSITE" id="PS50002"/>
    </source>
</evidence>
<feature type="region of interest" description="Disordered" evidence="6">
    <location>
        <begin position="996"/>
        <end position="1023"/>
    </location>
</feature>
<keyword evidence="5" id="KW-0175">Coiled coil</keyword>
<evidence type="ECO:0000259" key="8">
    <source>
        <dbReference type="PROSITE" id="PS50003"/>
    </source>
</evidence>
<dbReference type="SUPFAM" id="SSF50044">
    <property type="entry name" value="SH3-domain"/>
    <property type="match status" value="1"/>
</dbReference>
<sequence length="1133" mass="129850">MKTKKSSWIFRDERMVEIRLDDMGDLAVRDVADLLYTQYAIITVPPHSGVMLAVNATQRKCYEFSSKQGKELLYQIDDTPILTALQKSYSFFKGHKTKIKSKKSYVSGRKEGRKEGASGKTESGCPIITFPDIGNFSMLGDLEYQRLMLYLTSVPSMQEADIGFVLVIDRRNDRWNSVKPTLLKLSGYFPGLVHAVYVLRPSGIIKKTISDVLNKLFKEDFKFKVIVCNSLEELHSFIDKSQLTPDLGGSIQYCHTEWISQREDLEKLSDEMKDVSAKLDNFTRKIQETEVPKQAEAVQELLTLHQTEYGELKEEILNAAKHGETLLQVFRKANGLENSNGGVMQPNDKLGNVAAVERLLVQLEETERTFCDFQSEHFVRLKLWLDRRIFEQDVAELEAKFDQYLKTVNDMIEVGESVNRVDQLMKEANAFQKICLADIDRAEEVISNGQRLLKGKLYSPEETLQLDCDKLKKFCALLTERLTYRLDTLKKHRELQEQIDKANSWCARGVELLSNQHIEKASGDTDLIQKSITEITTFLSTAETLQLNSPKKLFKDNITPETKALVTQVVQRIADVSSMCDKRLANLHLLTTNRQRPVQTVTPEPGVPLQPSHGAPVLNKPKILRKANTIAKLEDPWNQGKTNQNIDKDIPTQEPQILKSKRQHILAELLETEQVYVKELQSIIKGYKEEMDSPEMKPLIPAELVGKSDVLFGNLQEIYTFHNDTFLKDLQNCISTTELVALCFTHRKNEFYKLYSYYCQNSPKSEQLRELIGERNFFFGACQIKLGHKLPLAAYLLKPIQRITKYQLLLKDLLRSSEVPKCRNQLQEALKCMLVVLKCVNDSMHQIAITGFRGDLAEQGELLMQGSFSVWTESKKIRELRLTPMQRHIFLYRKAILFCKKENKENSKATYHFKRFLQMSQIGLTESVKGDPRKFEIWLQGRQQVHTIQASTVDQKMAWVQQIKEVLLEQLAELRGANMRQYSQNKTPILHRTLRQTTSWESQSSMDSSAGSNNRAFSCDETNSPHISTLLESEEESSDMSNSDEEDTFTEQVPGARYIVLADYRSQGHNEISLQEGTQVEVLKIGCGGWWYIKLLDHYFQGQPIEGWAPSAYLEPCSKKNKMHKNGLPQIIQ</sequence>
<dbReference type="Pfam" id="PF13716">
    <property type="entry name" value="CRAL_TRIO_2"/>
    <property type="match status" value="1"/>
</dbReference>
<dbReference type="InterPro" id="IPR051336">
    <property type="entry name" value="RhoGEF_Guanine_NuclExch_SF"/>
</dbReference>
<proteinExistence type="inferred from homology"/>
<name>A0ABR1AGA5_POLSC</name>
<keyword evidence="1 4" id="KW-0728">SH3 domain</keyword>
<dbReference type="CDD" id="cd00170">
    <property type="entry name" value="SEC14"/>
    <property type="match status" value="1"/>
</dbReference>
<organism evidence="11 12">
    <name type="scientific">Polyplax serrata</name>
    <name type="common">Common mouse louse</name>
    <dbReference type="NCBI Taxonomy" id="468196"/>
    <lineage>
        <taxon>Eukaryota</taxon>
        <taxon>Metazoa</taxon>
        <taxon>Ecdysozoa</taxon>
        <taxon>Arthropoda</taxon>
        <taxon>Hexapoda</taxon>
        <taxon>Insecta</taxon>
        <taxon>Pterygota</taxon>
        <taxon>Neoptera</taxon>
        <taxon>Paraneoptera</taxon>
        <taxon>Psocodea</taxon>
        <taxon>Troctomorpha</taxon>
        <taxon>Phthiraptera</taxon>
        <taxon>Anoplura</taxon>
        <taxon>Polyplacidae</taxon>
        <taxon>Polyplax</taxon>
    </lineage>
</organism>
<dbReference type="SMART" id="SM00326">
    <property type="entry name" value="SH3"/>
    <property type="match status" value="1"/>
</dbReference>
<dbReference type="CDD" id="cd00160">
    <property type="entry name" value="RhoGEF"/>
    <property type="match status" value="1"/>
</dbReference>
<dbReference type="Pfam" id="PF07653">
    <property type="entry name" value="SH3_2"/>
    <property type="match status" value="1"/>
</dbReference>
<dbReference type="InterPro" id="IPR055251">
    <property type="entry name" value="SOS1_NGEF_PH"/>
</dbReference>
<dbReference type="CDD" id="cd11856">
    <property type="entry name" value="SH3_p47phox_like"/>
    <property type="match status" value="1"/>
</dbReference>
<dbReference type="PANTHER" id="PTHR22826">
    <property type="entry name" value="RHO GUANINE EXCHANGE FACTOR-RELATED"/>
    <property type="match status" value="1"/>
</dbReference>
<dbReference type="InterPro" id="IPR056466">
    <property type="entry name" value="Spectrin_DBS"/>
</dbReference>
<evidence type="ECO:0000256" key="2">
    <source>
        <dbReference type="ARBA" id="ARBA00022658"/>
    </source>
</evidence>
<feature type="coiled-coil region" evidence="5">
    <location>
        <begin position="265"/>
        <end position="315"/>
    </location>
</feature>
<dbReference type="SMART" id="SM00233">
    <property type="entry name" value="PH"/>
    <property type="match status" value="1"/>
</dbReference>
<feature type="domain" description="PH" evidence="8">
    <location>
        <begin position="855"/>
        <end position="968"/>
    </location>
</feature>
<accession>A0ABR1AGA5</accession>
<dbReference type="InterPro" id="IPR001452">
    <property type="entry name" value="SH3_domain"/>
</dbReference>
<evidence type="ECO:0000256" key="4">
    <source>
        <dbReference type="PROSITE-ProRule" id="PRU00192"/>
    </source>
</evidence>
<dbReference type="InterPro" id="IPR036028">
    <property type="entry name" value="SH3-like_dom_sf"/>
</dbReference>
<dbReference type="Pfam" id="PF23289">
    <property type="entry name" value="Spectrin_5"/>
    <property type="match status" value="1"/>
</dbReference>
<dbReference type="InterPro" id="IPR001251">
    <property type="entry name" value="CRAL-TRIO_dom"/>
</dbReference>
<dbReference type="PROSITE" id="PS50002">
    <property type="entry name" value="SH3"/>
    <property type="match status" value="1"/>
</dbReference>
<dbReference type="PROSITE" id="PS00741">
    <property type="entry name" value="DH_1"/>
    <property type="match status" value="1"/>
</dbReference>
<dbReference type="Gene3D" id="3.40.525.10">
    <property type="entry name" value="CRAL-TRIO lipid binding domain"/>
    <property type="match status" value="1"/>
</dbReference>
<dbReference type="SMART" id="SM00325">
    <property type="entry name" value="RhoGEF"/>
    <property type="match status" value="1"/>
</dbReference>
<feature type="domain" description="SH3" evidence="7">
    <location>
        <begin position="1053"/>
        <end position="1119"/>
    </location>
</feature>
<dbReference type="PROSITE" id="PS50191">
    <property type="entry name" value="CRAL_TRIO"/>
    <property type="match status" value="1"/>
</dbReference>
<dbReference type="SUPFAM" id="SSF50729">
    <property type="entry name" value="PH domain-like"/>
    <property type="match status" value="1"/>
</dbReference>
<dbReference type="PROSITE" id="PS50010">
    <property type="entry name" value="DH_2"/>
    <property type="match status" value="1"/>
</dbReference>
<dbReference type="SUPFAM" id="SSF48065">
    <property type="entry name" value="DBL homology domain (DH-domain)"/>
    <property type="match status" value="1"/>
</dbReference>
<dbReference type="Pfam" id="PF22697">
    <property type="entry name" value="SOS1_NGEF_PH"/>
    <property type="match status" value="1"/>
</dbReference>
<evidence type="ECO:0000256" key="3">
    <source>
        <dbReference type="ARBA" id="ARBA00049987"/>
    </source>
</evidence>
<dbReference type="EMBL" id="JAWJWF010000050">
    <property type="protein sequence ID" value="KAK6617982.1"/>
    <property type="molecule type" value="Genomic_DNA"/>
</dbReference>
<dbReference type="PANTHER" id="PTHR22826:SF211">
    <property type="entry name" value="LD43457P"/>
    <property type="match status" value="1"/>
</dbReference>
<protein>
    <recommendedName>
        <fullName evidence="13">Guanine nucleotide exchange factor DBS</fullName>
    </recommendedName>
</protein>
<dbReference type="InterPro" id="IPR001331">
    <property type="entry name" value="GDS_CDC24_CS"/>
</dbReference>
<feature type="domain" description="DH" evidence="9">
    <location>
        <begin position="661"/>
        <end position="843"/>
    </location>
</feature>
<gene>
    <name evidence="11" type="ORF">RUM44_002424</name>
</gene>
<keyword evidence="2" id="KW-0344">Guanine-nucleotide releasing factor</keyword>
<dbReference type="InterPro" id="IPR000219">
    <property type="entry name" value="DH_dom"/>
</dbReference>
<dbReference type="SUPFAM" id="SSF52087">
    <property type="entry name" value="CRAL/TRIO domain"/>
    <property type="match status" value="1"/>
</dbReference>
<dbReference type="Gene3D" id="1.20.58.60">
    <property type="match status" value="1"/>
</dbReference>
<evidence type="ECO:0000259" key="10">
    <source>
        <dbReference type="PROSITE" id="PS50191"/>
    </source>
</evidence>
<comment type="caution">
    <text evidence="11">The sequence shown here is derived from an EMBL/GenBank/DDBJ whole genome shotgun (WGS) entry which is preliminary data.</text>
</comment>
<comment type="similarity">
    <text evidence="3">Belongs to the MCF2 family.</text>
</comment>
<keyword evidence="12" id="KW-1185">Reference proteome</keyword>
<dbReference type="Gene3D" id="2.30.30.40">
    <property type="entry name" value="SH3 Domains"/>
    <property type="match status" value="1"/>
</dbReference>
<evidence type="ECO:0000256" key="1">
    <source>
        <dbReference type="ARBA" id="ARBA00022443"/>
    </source>
</evidence>
<dbReference type="InterPro" id="IPR001849">
    <property type="entry name" value="PH_domain"/>
</dbReference>
<evidence type="ECO:0000259" key="9">
    <source>
        <dbReference type="PROSITE" id="PS50010"/>
    </source>
</evidence>
<evidence type="ECO:0000256" key="5">
    <source>
        <dbReference type="SAM" id="Coils"/>
    </source>
</evidence>
<evidence type="ECO:0000256" key="6">
    <source>
        <dbReference type="SAM" id="MobiDB-lite"/>
    </source>
</evidence>
<reference evidence="11 12" key="1">
    <citation type="submission" date="2023-09" db="EMBL/GenBank/DDBJ databases">
        <title>Genomes of two closely related lineages of the louse Polyplax serrata with different host specificities.</title>
        <authorList>
            <person name="Martinu J."/>
            <person name="Tarabai H."/>
            <person name="Stefka J."/>
            <person name="Hypsa V."/>
        </authorList>
    </citation>
    <scope>NUCLEOTIDE SEQUENCE [LARGE SCALE GENOMIC DNA]</scope>
    <source>
        <strain evidence="11">98ZLc_SE</strain>
    </source>
</reference>
<dbReference type="InterPro" id="IPR036865">
    <property type="entry name" value="CRAL-TRIO_dom_sf"/>
</dbReference>